<keyword evidence="2" id="KW-0812">Transmembrane</keyword>
<dbReference type="eggNOG" id="ENOG502S0UJ">
    <property type="taxonomic scope" value="Eukaryota"/>
</dbReference>
<dbReference type="AlphaFoldDB" id="F0X9C5"/>
<feature type="transmembrane region" description="Helical" evidence="2">
    <location>
        <begin position="489"/>
        <end position="509"/>
    </location>
</feature>
<dbReference type="RefSeq" id="XP_014175490.1">
    <property type="nucleotide sequence ID" value="XM_014320015.1"/>
</dbReference>
<dbReference type="Proteomes" id="UP000007796">
    <property type="component" value="Unassembled WGS sequence"/>
</dbReference>
<evidence type="ECO:0000256" key="2">
    <source>
        <dbReference type="SAM" id="Phobius"/>
    </source>
</evidence>
<reference evidence="3 4" key="1">
    <citation type="journal article" date="2011" name="Proc. Natl. Acad. Sci. U.S.A.">
        <title>Genome and transcriptome analyses of the mountain pine beetle-fungal symbiont Grosmannia clavigera, a lodgepole pine pathogen.</title>
        <authorList>
            <person name="DiGuistini S."/>
            <person name="Wang Y."/>
            <person name="Liao N.Y."/>
            <person name="Taylor G."/>
            <person name="Tanguay P."/>
            <person name="Feau N."/>
            <person name="Henrissat B."/>
            <person name="Chan S.K."/>
            <person name="Hesse-Orce U."/>
            <person name="Alamouti S.M."/>
            <person name="Tsui C.K.M."/>
            <person name="Docking R.T."/>
            <person name="Levasseur A."/>
            <person name="Haridas S."/>
            <person name="Robertson G."/>
            <person name="Birol I."/>
            <person name="Holt R.A."/>
            <person name="Marra M.A."/>
            <person name="Hamelin R.C."/>
            <person name="Hirst M."/>
            <person name="Jones S.J.M."/>
            <person name="Bohlmann J."/>
            <person name="Breuil C."/>
        </authorList>
    </citation>
    <scope>NUCLEOTIDE SEQUENCE [LARGE SCALE GENOMIC DNA]</scope>
    <source>
        <strain evidence="4">kw1407 / UAMH 11150</strain>
    </source>
</reference>
<keyword evidence="2" id="KW-0472">Membrane</keyword>
<organism evidence="4">
    <name type="scientific">Grosmannia clavigera (strain kw1407 / UAMH 11150)</name>
    <name type="common">Blue stain fungus</name>
    <name type="synonym">Graphiocladiella clavigera</name>
    <dbReference type="NCBI Taxonomy" id="655863"/>
    <lineage>
        <taxon>Eukaryota</taxon>
        <taxon>Fungi</taxon>
        <taxon>Dikarya</taxon>
        <taxon>Ascomycota</taxon>
        <taxon>Pezizomycotina</taxon>
        <taxon>Sordariomycetes</taxon>
        <taxon>Sordariomycetidae</taxon>
        <taxon>Ophiostomatales</taxon>
        <taxon>Ophiostomataceae</taxon>
        <taxon>Leptographium</taxon>
    </lineage>
</organism>
<dbReference type="EMBL" id="GL629735">
    <property type="protein sequence ID" value="EFX06008.1"/>
    <property type="molecule type" value="Genomic_DNA"/>
</dbReference>
<dbReference type="GeneID" id="25977248"/>
<name>F0X9C5_GROCL</name>
<sequence length="547" mass="61432">MASSQASGVDASGYTVELTAGSSTMHGSATTIAANPTSAANTPHASESSSASAPTPSPKPQDSPEILDLLKKFQDFDDKAVYDQVKLECQKKEAMNFVVQFGVDEAKVACNLDHRDFDTLMKQRNVFGEGKLPVRWINIWNPSRQRSTIKAIGKHYNFSKRLILSIWAWDAVKEELIKKKREAAEAALLARDPGRVFRSKGNAHLNDLENGVNGRLDAAASSVSVSSAGSKNEDNSDLAGIFDPKSMATFAMMQKTIDYTSIDLGPRYTVLSFHESYYESFSQEEGENNPDWATEELKSTRDNTLKVFRQLSKQGQEEDKHKIMQLTSVRESMSMARDKEGKEGACNIFYYLFEDYSGAMFILGSTKAALDVISKRVLRTAEWRNKDNTTDIIPKLYKLNKELRELRHLFTNYNTLISKIINKDLDEAAEAAAPGHPVDTLLSYSALNRFKRLQVQLQSLMLDTIKDYLDEKESLQDTIPDLTEGYTKWSYWGSFAVIAGVSFMSLFFFSKVLMFLSDWLDHFAERVEGCFKKLTGSKTVDKGTKYE</sequence>
<gene>
    <name evidence="3" type="ORF">CMQ_4077</name>
</gene>
<feature type="compositionally biased region" description="Low complexity" evidence="1">
    <location>
        <begin position="43"/>
        <end position="54"/>
    </location>
</feature>
<dbReference type="STRING" id="655863.F0X9C5"/>
<feature type="compositionally biased region" description="Polar residues" evidence="1">
    <location>
        <begin position="25"/>
        <end position="41"/>
    </location>
</feature>
<keyword evidence="2" id="KW-1133">Transmembrane helix</keyword>
<proteinExistence type="predicted"/>
<protein>
    <submittedName>
        <fullName evidence="3">ADP-ribosylation factor</fullName>
    </submittedName>
</protein>
<evidence type="ECO:0000256" key="1">
    <source>
        <dbReference type="SAM" id="MobiDB-lite"/>
    </source>
</evidence>
<accession>F0X9C5</accession>
<feature type="region of interest" description="Disordered" evidence="1">
    <location>
        <begin position="25"/>
        <end position="64"/>
    </location>
</feature>
<dbReference type="OrthoDB" id="5430812at2759"/>
<keyword evidence="4" id="KW-1185">Reference proteome</keyword>
<evidence type="ECO:0000313" key="3">
    <source>
        <dbReference type="EMBL" id="EFX06008.1"/>
    </source>
</evidence>
<dbReference type="HOGENOM" id="CLU_015417_2_0_1"/>
<dbReference type="InParanoid" id="F0X9C5"/>
<evidence type="ECO:0000313" key="4">
    <source>
        <dbReference type="Proteomes" id="UP000007796"/>
    </source>
</evidence>